<organism evidence="8 9">
    <name type="scientific">Ancylostoma ceylanicum</name>
    <dbReference type="NCBI Taxonomy" id="53326"/>
    <lineage>
        <taxon>Eukaryota</taxon>
        <taxon>Metazoa</taxon>
        <taxon>Ecdysozoa</taxon>
        <taxon>Nematoda</taxon>
        <taxon>Chromadorea</taxon>
        <taxon>Rhabditida</taxon>
        <taxon>Rhabditina</taxon>
        <taxon>Rhabditomorpha</taxon>
        <taxon>Strongyloidea</taxon>
        <taxon>Ancylostomatidae</taxon>
        <taxon>Ancylostomatinae</taxon>
        <taxon>Ancylostoma</taxon>
    </lineage>
</organism>
<evidence type="ECO:0000256" key="3">
    <source>
        <dbReference type="ARBA" id="ARBA00022448"/>
    </source>
</evidence>
<feature type="transmembrane region" description="Helical" evidence="7">
    <location>
        <begin position="135"/>
        <end position="155"/>
    </location>
</feature>
<feature type="transmembrane region" description="Helical" evidence="7">
    <location>
        <begin position="78"/>
        <end position="97"/>
    </location>
</feature>
<evidence type="ECO:0008006" key="10">
    <source>
        <dbReference type="Google" id="ProtNLM"/>
    </source>
</evidence>
<dbReference type="PANTHER" id="PTHR13146:SF0">
    <property type="entry name" value="SOLUTE CARRIER FAMILY 35 MEMBER F6"/>
    <property type="match status" value="1"/>
</dbReference>
<dbReference type="Pfam" id="PF06027">
    <property type="entry name" value="SLC35F"/>
    <property type="match status" value="1"/>
</dbReference>
<comment type="similarity">
    <text evidence="2">Belongs to the SLC35F solute transporter family.</text>
</comment>
<dbReference type="PANTHER" id="PTHR13146">
    <property type="match status" value="1"/>
</dbReference>
<dbReference type="GO" id="GO:0016020">
    <property type="term" value="C:membrane"/>
    <property type="evidence" value="ECO:0007669"/>
    <property type="project" value="UniProtKB-SubCell"/>
</dbReference>
<feature type="transmembrane region" description="Helical" evidence="7">
    <location>
        <begin position="275"/>
        <end position="296"/>
    </location>
</feature>
<reference evidence="9" key="1">
    <citation type="journal article" date="2015" name="Nat. Genet.">
        <title>The genome and transcriptome of the zoonotic hookworm Ancylostoma ceylanicum identify infection-specific gene families.</title>
        <authorList>
            <person name="Schwarz E.M."/>
            <person name="Hu Y."/>
            <person name="Antoshechkin I."/>
            <person name="Miller M.M."/>
            <person name="Sternberg P.W."/>
            <person name="Aroian R.V."/>
        </authorList>
    </citation>
    <scope>NUCLEOTIDE SEQUENCE</scope>
    <source>
        <strain evidence="9">HY135</strain>
    </source>
</reference>
<dbReference type="STRING" id="53326.A0A016TVG6"/>
<evidence type="ECO:0000256" key="2">
    <source>
        <dbReference type="ARBA" id="ARBA00007863"/>
    </source>
</evidence>
<evidence type="ECO:0000313" key="9">
    <source>
        <dbReference type="Proteomes" id="UP000024635"/>
    </source>
</evidence>
<dbReference type="AlphaFoldDB" id="A0A016TVG6"/>
<dbReference type="Proteomes" id="UP000024635">
    <property type="component" value="Unassembled WGS sequence"/>
</dbReference>
<evidence type="ECO:0000256" key="5">
    <source>
        <dbReference type="ARBA" id="ARBA00022989"/>
    </source>
</evidence>
<protein>
    <recommendedName>
        <fullName evidence="10">Sugar phosphate transporter domain-containing protein</fullName>
    </recommendedName>
</protein>
<dbReference type="OrthoDB" id="29773at2759"/>
<feature type="transmembrane region" description="Helical" evidence="7">
    <location>
        <begin position="325"/>
        <end position="345"/>
    </location>
</feature>
<dbReference type="SUPFAM" id="SSF103481">
    <property type="entry name" value="Multidrug resistance efflux transporter EmrE"/>
    <property type="match status" value="1"/>
</dbReference>
<feature type="transmembrane region" description="Helical" evidence="7">
    <location>
        <begin position="104"/>
        <end position="123"/>
    </location>
</feature>
<feature type="transmembrane region" description="Helical" evidence="7">
    <location>
        <begin position="48"/>
        <end position="66"/>
    </location>
</feature>
<evidence type="ECO:0000256" key="1">
    <source>
        <dbReference type="ARBA" id="ARBA00004141"/>
    </source>
</evidence>
<dbReference type="GO" id="GO:0022857">
    <property type="term" value="F:transmembrane transporter activity"/>
    <property type="evidence" value="ECO:0007669"/>
    <property type="project" value="InterPro"/>
</dbReference>
<keyword evidence="6 7" id="KW-0472">Membrane</keyword>
<keyword evidence="3" id="KW-0813">Transport</keyword>
<evidence type="ECO:0000313" key="8">
    <source>
        <dbReference type="EMBL" id="EYC06751.1"/>
    </source>
</evidence>
<evidence type="ECO:0000256" key="7">
    <source>
        <dbReference type="SAM" id="Phobius"/>
    </source>
</evidence>
<sequence length="468" mass="52914">MFFGELLCMGAYFVQYGYRRYKWSKQKNPGVYGILIQEEPKLPRFNPFVFLPPAICDIIGTSVMYIGLNLTTASSYQMLRGALIVCTGLLSIFMVAAKIPGFKWMGMLLVVMGLVVVGVTDILCGDHVEHSKQDIIVGDVLCVVAQVFVALQLVLEQKYMAKYDVEPLFAVGLEGKKGSSQATLIGPVRPPVTPTCLTLRSLSTNGPCIMGLASFELKQMGVTGRPNVPFRVDWLHPFFPHDDTHPPVHLRQEYNWSCTPSYRRTPAKRQTQYKLPYSGIYGLVLLIIALVPLYYIHVPPVFSTNPEGRLEDLFYAWKQINMEPMIAVALSGTTISIAFFNYAGVSVTKELSATTRTVIDSIRTIVIWAASIPLFHAKFIPYQIIGFVLLLMGMFIYNDIVLGPWIRFKFLPEKEPESRDCSWCCFKFWGMHLLQEEEEEAEIEDAIEMKRRRATTVLSGEVEVEQRM</sequence>
<keyword evidence="4 7" id="KW-0812">Transmembrane</keyword>
<evidence type="ECO:0000256" key="4">
    <source>
        <dbReference type="ARBA" id="ARBA00022692"/>
    </source>
</evidence>
<dbReference type="EMBL" id="JARK01001410">
    <property type="protein sequence ID" value="EYC06751.1"/>
    <property type="molecule type" value="Genomic_DNA"/>
</dbReference>
<proteinExistence type="inferred from homology"/>
<accession>A0A016TVG6</accession>
<comment type="caution">
    <text evidence="8">The sequence shown here is derived from an EMBL/GenBank/DDBJ whole genome shotgun (WGS) entry which is preliminary data.</text>
</comment>
<keyword evidence="5 7" id="KW-1133">Transmembrane helix</keyword>
<dbReference type="InterPro" id="IPR009262">
    <property type="entry name" value="SLC35_F1/F2/F6"/>
</dbReference>
<dbReference type="InterPro" id="IPR037185">
    <property type="entry name" value="EmrE-like"/>
</dbReference>
<keyword evidence="9" id="KW-1185">Reference proteome</keyword>
<name>A0A016TVG6_9BILA</name>
<comment type="subcellular location">
    <subcellularLocation>
        <location evidence="1">Membrane</location>
        <topology evidence="1">Multi-pass membrane protein</topology>
    </subcellularLocation>
</comment>
<gene>
    <name evidence="8" type="primary">Acey_s0074.g878</name>
    <name evidence="8" type="ORF">Y032_0074g878</name>
</gene>
<evidence type="ECO:0000256" key="6">
    <source>
        <dbReference type="ARBA" id="ARBA00023136"/>
    </source>
</evidence>
<feature type="transmembrane region" description="Helical" evidence="7">
    <location>
        <begin position="382"/>
        <end position="406"/>
    </location>
</feature>